<dbReference type="Gene3D" id="3.40.50.150">
    <property type="entry name" value="Vaccinia Virus protein VP39"/>
    <property type="match status" value="1"/>
</dbReference>
<reference evidence="1 2" key="1">
    <citation type="journal article" date="2015" name="Genome Announc.">
        <title>Genome Sequence of Ureaplasma diversum Strain ATCC 49782.</title>
        <authorList>
            <person name="Marques L.M."/>
            <person name="Guimaraes A.M."/>
            <person name="Martins H.B."/>
            <person name="Rezende I.S."/>
            <person name="Barbosa M.S."/>
            <person name="Campos G.B."/>
            <person name="do Nascimento N.C."/>
            <person name="Dos Santos A.P."/>
            <person name="Amorim A.T."/>
            <person name="Santos V.M."/>
            <person name="Messick J.B."/>
            <person name="Timenetsky J."/>
        </authorList>
    </citation>
    <scope>NUCLEOTIDE SEQUENCE [LARGE SCALE GENOMIC DNA]</scope>
    <source>
        <strain evidence="1 2">ATCC 49782</strain>
    </source>
</reference>
<evidence type="ECO:0008006" key="3">
    <source>
        <dbReference type="Google" id="ProtNLM"/>
    </source>
</evidence>
<dbReference type="KEGG" id="ude:JM47_01825"/>
<dbReference type="EMBL" id="CP009770">
    <property type="protein sequence ID" value="AJQ45330.1"/>
    <property type="molecule type" value="Genomic_DNA"/>
</dbReference>
<dbReference type="STRING" id="42094.JM47_01825"/>
<dbReference type="HOGENOM" id="CLU_071037_2_1_14"/>
<dbReference type="InterPro" id="IPR006901">
    <property type="entry name" value="TrmK"/>
</dbReference>
<gene>
    <name evidence="1" type="ORF">JM47_01825</name>
</gene>
<evidence type="ECO:0000313" key="1">
    <source>
        <dbReference type="EMBL" id="AJQ45330.1"/>
    </source>
</evidence>
<dbReference type="Pfam" id="PF04816">
    <property type="entry name" value="TrmK"/>
    <property type="match status" value="1"/>
</dbReference>
<dbReference type="SUPFAM" id="SSF53335">
    <property type="entry name" value="S-adenosyl-L-methionine-dependent methyltransferases"/>
    <property type="match status" value="1"/>
</dbReference>
<dbReference type="Proteomes" id="UP000032261">
    <property type="component" value="Chromosome"/>
</dbReference>
<organism evidence="1 2">
    <name type="scientific">Ureaplasma diversum</name>
    <dbReference type="NCBI Taxonomy" id="42094"/>
    <lineage>
        <taxon>Bacteria</taxon>
        <taxon>Bacillati</taxon>
        <taxon>Mycoplasmatota</taxon>
        <taxon>Mycoplasmoidales</taxon>
        <taxon>Mycoplasmoidaceae</taxon>
        <taxon>Ureaplasma</taxon>
    </lineage>
</organism>
<dbReference type="PANTHER" id="PTHR38451">
    <property type="entry name" value="TRNA (ADENINE(22)-N(1))-METHYLTRANSFERASE"/>
    <property type="match status" value="1"/>
</dbReference>
<dbReference type="InterPro" id="IPR029063">
    <property type="entry name" value="SAM-dependent_MTases_sf"/>
</dbReference>
<proteinExistence type="predicted"/>
<dbReference type="RefSeq" id="WP_208895255.1">
    <property type="nucleotide sequence ID" value="NZ_CP009770.1"/>
</dbReference>
<dbReference type="GO" id="GO:0160105">
    <property type="term" value="F:tRNA (adenine(22)-N1)-methyltransferase activity"/>
    <property type="evidence" value="ECO:0007669"/>
    <property type="project" value="InterPro"/>
</dbReference>
<protein>
    <recommendedName>
        <fullName evidence="3">SAM-dependent methyltransferase</fullName>
    </recommendedName>
</protein>
<dbReference type="PANTHER" id="PTHR38451:SF1">
    <property type="entry name" value="TRNA (ADENINE(22)-N(1))-METHYLTRANSFERASE"/>
    <property type="match status" value="1"/>
</dbReference>
<dbReference type="PIRSF" id="PIRSF018637">
    <property type="entry name" value="TrmK"/>
    <property type="match status" value="1"/>
</dbReference>
<dbReference type="AlphaFoldDB" id="A0A0C5S1T9"/>
<sequence>MQLKNKRLDLIATLIKPCDHVVDVGSDHSWLGINLLLSKKVKFITNIEINALPLANGIKNLSNYNLLDQTNNILNDGLSNLDDLEFDYCTIAGMGAFNIVKIMQQFNNHKTNQQWILQSNSHTHLLRAFLLTNGFEIINEHILFENNHYYFVILAKKVNVNSISDIKKGYHLSSILLAAKDELYHQYLKERLNYLQTLDQFKISSELRNELEAIEECLSQWK</sequence>
<dbReference type="PATRIC" id="fig|42094.4.peg.354"/>
<name>A0A0C5S1T9_9BACT</name>
<accession>A0A0C5S1T9</accession>
<evidence type="ECO:0000313" key="2">
    <source>
        <dbReference type="Proteomes" id="UP000032261"/>
    </source>
</evidence>